<dbReference type="AlphaFoldDB" id="A0A5C1QQG8"/>
<keyword evidence="8 16" id="KW-0808">Transferase</keyword>
<keyword evidence="9 16" id="KW-0547">Nucleotide-binding</keyword>
<evidence type="ECO:0000256" key="7">
    <source>
        <dbReference type="ARBA" id="ARBA00022490"/>
    </source>
</evidence>
<dbReference type="GO" id="GO:0004594">
    <property type="term" value="F:pantothenate kinase activity"/>
    <property type="evidence" value="ECO:0007669"/>
    <property type="project" value="UniProtKB-UniRule"/>
</dbReference>
<keyword evidence="18" id="KW-1185">Reference proteome</keyword>
<evidence type="ECO:0000256" key="13">
    <source>
        <dbReference type="ARBA" id="ARBA00022993"/>
    </source>
</evidence>
<feature type="binding site" evidence="16">
    <location>
        <position position="123"/>
    </location>
    <ligand>
        <name>substrate</name>
    </ligand>
</feature>
<reference evidence="17 18" key="1">
    <citation type="submission" date="2019-02" db="EMBL/GenBank/DDBJ databases">
        <title>Complete Genome Sequence and Methylome Analysis of free living Spirochaetas.</title>
        <authorList>
            <person name="Fomenkov A."/>
            <person name="Dubinina G."/>
            <person name="Leshcheva N."/>
            <person name="Mikheeva N."/>
            <person name="Grabovich M."/>
            <person name="Vincze T."/>
            <person name="Roberts R.J."/>
        </authorList>
    </citation>
    <scope>NUCLEOTIDE SEQUENCE [LARGE SCALE GENOMIC DNA]</scope>
    <source>
        <strain evidence="17 18">K2</strain>
    </source>
</reference>
<evidence type="ECO:0000256" key="3">
    <source>
        <dbReference type="ARBA" id="ARBA00004496"/>
    </source>
</evidence>
<dbReference type="SUPFAM" id="SSF53067">
    <property type="entry name" value="Actin-like ATPase domain"/>
    <property type="match status" value="2"/>
</dbReference>
<evidence type="ECO:0000256" key="2">
    <source>
        <dbReference type="ARBA" id="ARBA00001958"/>
    </source>
</evidence>
<feature type="binding site" evidence="16">
    <location>
        <begin position="29"/>
        <end position="36"/>
    </location>
    <ligand>
        <name>ATP</name>
        <dbReference type="ChEBI" id="CHEBI:30616"/>
    </ligand>
</feature>
<evidence type="ECO:0000256" key="8">
    <source>
        <dbReference type="ARBA" id="ARBA00022679"/>
    </source>
</evidence>
<feature type="binding site" evidence="16">
    <location>
        <begin position="130"/>
        <end position="133"/>
    </location>
    <ligand>
        <name>substrate</name>
    </ligand>
</feature>
<feature type="binding site" evidence="16">
    <location>
        <position position="208"/>
    </location>
    <ligand>
        <name>substrate</name>
    </ligand>
</feature>
<dbReference type="CDD" id="cd24015">
    <property type="entry name" value="ASKHA_NBD_PanK-III"/>
    <property type="match status" value="1"/>
</dbReference>
<comment type="cofactor">
    <cofactor evidence="16">
        <name>NH4(+)</name>
        <dbReference type="ChEBI" id="CHEBI:28938"/>
    </cofactor>
    <cofactor evidence="16">
        <name>K(+)</name>
        <dbReference type="ChEBI" id="CHEBI:29103"/>
    </cofactor>
    <text evidence="16">A monovalent cation. Ammonium or potassium.</text>
</comment>
<keyword evidence="12 16" id="KW-0630">Potassium</keyword>
<sequence length="280" mass="30772">MKYNILSIRLDSWRTGAEQIQKAMILTIDAGSSRIFGGLLQDGQIKATFQKNSSTGMSADEIGLFLIQWLCVNHFSADDIEGFVYCSVVPELNKVLDECSRKYFNLEALSQKAGVKSGLQVKYTNHHELGADLIANAVAGVKLHPGKNLIIVDFGTATSLCAVSRLKEYLGGTLVPGLDIAMEALADRTAWLPEVEIRQSKNVCGRDTVSAIQGGLYFGTIGMLKELIYRMKKECFSQEGALVLATGTYAQLFQNTQIFDEIVPELVLLGLEEIRNLNLN</sequence>
<gene>
    <name evidence="16" type="primary">coaX</name>
    <name evidence="17" type="ORF">EXM22_16215</name>
</gene>
<dbReference type="UniPathway" id="UPA00241">
    <property type="reaction ID" value="UER00352"/>
</dbReference>
<keyword evidence="13 16" id="KW-0173">Coenzyme A biosynthesis</keyword>
<comment type="pathway">
    <text evidence="4 16">Cofactor biosynthesis; coenzyme A biosynthesis; CoA from (R)-pantothenate: step 1/5.</text>
</comment>
<evidence type="ECO:0000256" key="6">
    <source>
        <dbReference type="ARBA" id="ARBA00012102"/>
    </source>
</evidence>
<evidence type="ECO:0000256" key="4">
    <source>
        <dbReference type="ARBA" id="ARBA00005225"/>
    </source>
</evidence>
<protein>
    <recommendedName>
        <fullName evidence="15 16">Type III pantothenate kinase</fullName>
        <ecNumber evidence="6 16">2.7.1.33</ecNumber>
    </recommendedName>
    <alternativeName>
        <fullName evidence="16">PanK-III</fullName>
    </alternativeName>
    <alternativeName>
        <fullName evidence="16">Pantothenic acid kinase</fullName>
    </alternativeName>
</protein>
<evidence type="ECO:0000256" key="1">
    <source>
        <dbReference type="ARBA" id="ARBA00001206"/>
    </source>
</evidence>
<keyword evidence="7 16" id="KW-0963">Cytoplasm</keyword>
<evidence type="ECO:0000256" key="12">
    <source>
        <dbReference type="ARBA" id="ARBA00022958"/>
    </source>
</evidence>
<dbReference type="InterPro" id="IPR004619">
    <property type="entry name" value="Type_III_PanK"/>
</dbReference>
<organism evidence="17 18">
    <name type="scientific">Oceanispirochaeta crateris</name>
    <dbReference type="NCBI Taxonomy" id="2518645"/>
    <lineage>
        <taxon>Bacteria</taxon>
        <taxon>Pseudomonadati</taxon>
        <taxon>Spirochaetota</taxon>
        <taxon>Spirochaetia</taxon>
        <taxon>Spirochaetales</taxon>
        <taxon>Spirochaetaceae</taxon>
        <taxon>Oceanispirochaeta</taxon>
    </lineage>
</organism>
<dbReference type="RefSeq" id="WP_149487524.1">
    <property type="nucleotide sequence ID" value="NZ_CP036150.1"/>
</dbReference>
<accession>A0A5C1QQG8</accession>
<feature type="binding site" evidence="16">
    <location>
        <position position="156"/>
    </location>
    <ligand>
        <name>ATP</name>
        <dbReference type="ChEBI" id="CHEBI:30616"/>
    </ligand>
</feature>
<keyword evidence="16" id="KW-0479">Metal-binding</keyword>
<dbReference type="Gene3D" id="3.30.420.40">
    <property type="match status" value="2"/>
</dbReference>
<name>A0A5C1QQG8_9SPIO</name>
<keyword evidence="10 16" id="KW-0418">Kinase</keyword>
<comment type="catalytic activity">
    <reaction evidence="1 16">
        <text>(R)-pantothenate + ATP = (R)-4'-phosphopantothenate + ADP + H(+)</text>
        <dbReference type="Rhea" id="RHEA:16373"/>
        <dbReference type="ChEBI" id="CHEBI:10986"/>
        <dbReference type="ChEBI" id="CHEBI:15378"/>
        <dbReference type="ChEBI" id="CHEBI:29032"/>
        <dbReference type="ChEBI" id="CHEBI:30616"/>
        <dbReference type="ChEBI" id="CHEBI:456216"/>
        <dbReference type="EC" id="2.7.1.33"/>
    </reaction>
</comment>
<comment type="subcellular location">
    <subcellularLocation>
        <location evidence="3 16">Cytoplasm</location>
    </subcellularLocation>
</comment>
<dbReference type="HAMAP" id="MF_01274">
    <property type="entry name" value="Pantothen_kinase_3"/>
    <property type="match status" value="1"/>
</dbReference>
<evidence type="ECO:0000256" key="10">
    <source>
        <dbReference type="ARBA" id="ARBA00022777"/>
    </source>
</evidence>
<evidence type="ECO:0000256" key="5">
    <source>
        <dbReference type="ARBA" id="ARBA00011738"/>
    </source>
</evidence>
<comment type="function">
    <text evidence="16">Catalyzes the phosphorylation of pantothenate (Pan), the first step in CoA biosynthesis.</text>
</comment>
<comment type="subunit">
    <text evidence="5 16">Homodimer.</text>
</comment>
<dbReference type="EMBL" id="CP036150">
    <property type="protein sequence ID" value="QEN09449.1"/>
    <property type="molecule type" value="Genomic_DNA"/>
</dbReference>
<comment type="cofactor">
    <cofactor evidence="2">
        <name>K(+)</name>
        <dbReference type="ChEBI" id="CHEBI:29103"/>
    </cofactor>
</comment>
<dbReference type="OrthoDB" id="9804707at2"/>
<dbReference type="Pfam" id="PF03309">
    <property type="entry name" value="Pan_kinase"/>
    <property type="match status" value="1"/>
</dbReference>
<dbReference type="InterPro" id="IPR043129">
    <property type="entry name" value="ATPase_NBD"/>
</dbReference>
<evidence type="ECO:0000313" key="18">
    <source>
        <dbReference type="Proteomes" id="UP000324209"/>
    </source>
</evidence>
<evidence type="ECO:0000256" key="16">
    <source>
        <dbReference type="HAMAP-Rule" id="MF_01274"/>
    </source>
</evidence>
<dbReference type="GO" id="GO:0015937">
    <property type="term" value="P:coenzyme A biosynthetic process"/>
    <property type="evidence" value="ECO:0007669"/>
    <property type="project" value="UniProtKB-UniRule"/>
</dbReference>
<dbReference type="NCBIfam" id="TIGR00671">
    <property type="entry name" value="baf"/>
    <property type="match status" value="1"/>
</dbReference>
<dbReference type="KEGG" id="ock:EXM22_16215"/>
<evidence type="ECO:0000256" key="14">
    <source>
        <dbReference type="ARBA" id="ARBA00038036"/>
    </source>
</evidence>
<feature type="binding site" evidence="16">
    <location>
        <position position="153"/>
    </location>
    <ligand>
        <name>K(+)</name>
        <dbReference type="ChEBI" id="CHEBI:29103"/>
    </ligand>
</feature>
<evidence type="ECO:0000256" key="9">
    <source>
        <dbReference type="ARBA" id="ARBA00022741"/>
    </source>
</evidence>
<evidence type="ECO:0000256" key="11">
    <source>
        <dbReference type="ARBA" id="ARBA00022840"/>
    </source>
</evidence>
<comment type="similarity">
    <text evidence="14 16">Belongs to the type III pantothenate kinase family.</text>
</comment>
<keyword evidence="11 16" id="KW-0067">ATP-binding</keyword>
<dbReference type="GO" id="GO:0005737">
    <property type="term" value="C:cytoplasm"/>
    <property type="evidence" value="ECO:0007669"/>
    <property type="project" value="UniProtKB-SubCell"/>
</dbReference>
<dbReference type="PANTHER" id="PTHR34265:SF1">
    <property type="entry name" value="TYPE III PANTOTHENATE KINASE"/>
    <property type="match status" value="1"/>
</dbReference>
<dbReference type="GO" id="GO:0005524">
    <property type="term" value="F:ATP binding"/>
    <property type="evidence" value="ECO:0007669"/>
    <property type="project" value="UniProtKB-UniRule"/>
</dbReference>
<feature type="active site" description="Proton acceptor" evidence="16">
    <location>
        <position position="132"/>
    </location>
</feature>
<dbReference type="EC" id="2.7.1.33" evidence="6 16"/>
<dbReference type="Proteomes" id="UP000324209">
    <property type="component" value="Chromosome"/>
</dbReference>
<evidence type="ECO:0000313" key="17">
    <source>
        <dbReference type="EMBL" id="QEN09449.1"/>
    </source>
</evidence>
<proteinExistence type="inferred from homology"/>
<dbReference type="PANTHER" id="PTHR34265">
    <property type="entry name" value="TYPE III PANTOTHENATE KINASE"/>
    <property type="match status" value="1"/>
</dbReference>
<dbReference type="GO" id="GO:0046872">
    <property type="term" value="F:metal ion binding"/>
    <property type="evidence" value="ECO:0007669"/>
    <property type="project" value="UniProtKB-KW"/>
</dbReference>
<evidence type="ECO:0000256" key="15">
    <source>
        <dbReference type="ARBA" id="ARBA00040883"/>
    </source>
</evidence>
<dbReference type="NCBIfam" id="NF009855">
    <property type="entry name" value="PRK13321.1"/>
    <property type="match status" value="1"/>
</dbReference>